<evidence type="ECO:0000313" key="3">
    <source>
        <dbReference type="Proteomes" id="UP000002220"/>
    </source>
</evidence>
<evidence type="ECO:0000256" key="1">
    <source>
        <dbReference type="SAM" id="MobiDB-lite"/>
    </source>
</evidence>
<reference evidence="2 3" key="1">
    <citation type="journal article" date="2010" name="Stand. Genomic Sci.">
        <title>Complete genome sequence of Planctomyces limnophilus type strain (Mu 290).</title>
        <authorList>
            <person name="Labutti K."/>
            <person name="Sikorski J."/>
            <person name="Schneider S."/>
            <person name="Nolan M."/>
            <person name="Lucas S."/>
            <person name="Glavina Del Rio T."/>
            <person name="Tice H."/>
            <person name="Cheng J.F."/>
            <person name="Goodwin L."/>
            <person name="Pitluck S."/>
            <person name="Liolios K."/>
            <person name="Ivanova N."/>
            <person name="Mavromatis K."/>
            <person name="Mikhailova N."/>
            <person name="Pati A."/>
            <person name="Chen A."/>
            <person name="Palaniappan K."/>
            <person name="Land M."/>
            <person name="Hauser L."/>
            <person name="Chang Y.J."/>
            <person name="Jeffries C.D."/>
            <person name="Tindall B.J."/>
            <person name="Rohde M."/>
            <person name="Goker M."/>
            <person name="Woyke T."/>
            <person name="Bristow J."/>
            <person name="Eisen J.A."/>
            <person name="Markowitz V."/>
            <person name="Hugenholtz P."/>
            <person name="Kyrpides N.C."/>
            <person name="Klenk H.P."/>
            <person name="Lapidus A."/>
        </authorList>
    </citation>
    <scope>NUCLEOTIDE SEQUENCE [LARGE SCALE GENOMIC DNA]</scope>
    <source>
        <strain evidence="3">ATCC 43296 / DSM 3776 / IFAM 1008 / 290</strain>
    </source>
</reference>
<protein>
    <submittedName>
        <fullName evidence="2">Uncharacterized protein</fullName>
    </submittedName>
</protein>
<dbReference type="HOGENOM" id="CLU_3347066_0_0_0"/>
<name>D5SY93_PLAL2</name>
<sequence length="37" mass="4361">MRNEKHLTTAEGKFHSDDGSENKMYRGERSSNREPQH</sequence>
<proteinExistence type="predicted"/>
<dbReference type="EMBL" id="CP001744">
    <property type="protein sequence ID" value="ADG69886.1"/>
    <property type="molecule type" value="Genomic_DNA"/>
</dbReference>
<dbReference type="AlphaFoldDB" id="D5SY93"/>
<feature type="region of interest" description="Disordered" evidence="1">
    <location>
        <begin position="1"/>
        <end position="37"/>
    </location>
</feature>
<dbReference type="Proteomes" id="UP000002220">
    <property type="component" value="Chromosome"/>
</dbReference>
<keyword evidence="3" id="KW-1185">Reference proteome</keyword>
<gene>
    <name evidence="2" type="ordered locus">Plim_4075</name>
</gene>
<dbReference type="KEGG" id="plm:Plim_4075"/>
<organism evidence="2 3">
    <name type="scientific">Planctopirus limnophila (strain ATCC 43296 / DSM 3776 / IFAM 1008 / Mu 290)</name>
    <name type="common">Planctomyces limnophilus</name>
    <dbReference type="NCBI Taxonomy" id="521674"/>
    <lineage>
        <taxon>Bacteria</taxon>
        <taxon>Pseudomonadati</taxon>
        <taxon>Planctomycetota</taxon>
        <taxon>Planctomycetia</taxon>
        <taxon>Planctomycetales</taxon>
        <taxon>Planctomycetaceae</taxon>
        <taxon>Planctopirus</taxon>
    </lineage>
</organism>
<accession>D5SY93</accession>
<evidence type="ECO:0000313" key="2">
    <source>
        <dbReference type="EMBL" id="ADG69886.1"/>
    </source>
</evidence>